<keyword evidence="2" id="KW-0732">Signal</keyword>
<dbReference type="Proteomes" id="UP000321638">
    <property type="component" value="Unassembled WGS sequence"/>
</dbReference>
<reference evidence="3 4" key="1">
    <citation type="submission" date="2019-06" db="EMBL/GenBank/DDBJ databases">
        <title>New taxonomy in bacterial strain CC-CFT640, isolated from vineyard.</title>
        <authorList>
            <person name="Lin S.-Y."/>
            <person name="Tsai C.-F."/>
            <person name="Young C.-C."/>
        </authorList>
    </citation>
    <scope>NUCLEOTIDE SEQUENCE [LARGE SCALE GENOMIC DNA]</scope>
    <source>
        <strain evidence="3 4">CC-CFT640</strain>
    </source>
</reference>
<evidence type="ECO:0000256" key="2">
    <source>
        <dbReference type="SAM" id="SignalP"/>
    </source>
</evidence>
<dbReference type="AlphaFoldDB" id="A0A5C8PWE0"/>
<dbReference type="EMBL" id="VDUZ01000001">
    <property type="protein sequence ID" value="TXL82371.1"/>
    <property type="molecule type" value="Genomic_DNA"/>
</dbReference>
<dbReference type="SUPFAM" id="SSF56954">
    <property type="entry name" value="Outer membrane efflux proteins (OEP)"/>
    <property type="match status" value="1"/>
</dbReference>
<evidence type="ECO:0008006" key="5">
    <source>
        <dbReference type="Google" id="ProtNLM"/>
    </source>
</evidence>
<organism evidence="3 4">
    <name type="scientific">Vineibacter terrae</name>
    <dbReference type="NCBI Taxonomy" id="2586908"/>
    <lineage>
        <taxon>Bacteria</taxon>
        <taxon>Pseudomonadati</taxon>
        <taxon>Pseudomonadota</taxon>
        <taxon>Alphaproteobacteria</taxon>
        <taxon>Hyphomicrobiales</taxon>
        <taxon>Vineibacter</taxon>
    </lineage>
</organism>
<name>A0A5C8PWE0_9HYPH</name>
<evidence type="ECO:0000256" key="1">
    <source>
        <dbReference type="SAM" id="MobiDB-lite"/>
    </source>
</evidence>
<keyword evidence="4" id="KW-1185">Reference proteome</keyword>
<evidence type="ECO:0000313" key="4">
    <source>
        <dbReference type="Proteomes" id="UP000321638"/>
    </source>
</evidence>
<feature type="signal peptide" evidence="2">
    <location>
        <begin position="1"/>
        <end position="32"/>
    </location>
</feature>
<dbReference type="OrthoDB" id="9789368at2"/>
<feature type="region of interest" description="Disordered" evidence="1">
    <location>
        <begin position="69"/>
        <end position="111"/>
    </location>
</feature>
<sequence>MRSHADVSRNARRLAAWLLTAAAALPPQGAWGQTLIDALMSTYNTNPDLLGQRAQLRQIDETVNPALADRRPPVRAQADYGIHRQNSSLRRPNVPDLGSRGHFRPTGNSQR</sequence>
<protein>
    <recommendedName>
        <fullName evidence="5">TolC family protein</fullName>
    </recommendedName>
</protein>
<evidence type="ECO:0000313" key="3">
    <source>
        <dbReference type="EMBL" id="TXL82371.1"/>
    </source>
</evidence>
<accession>A0A5C8PWE0</accession>
<comment type="caution">
    <text evidence="3">The sequence shown here is derived from an EMBL/GenBank/DDBJ whole genome shotgun (WGS) entry which is preliminary data.</text>
</comment>
<feature type="chain" id="PRO_5023014957" description="TolC family protein" evidence="2">
    <location>
        <begin position="33"/>
        <end position="111"/>
    </location>
</feature>
<dbReference type="RefSeq" id="WP_147845076.1">
    <property type="nucleotide sequence ID" value="NZ_VDUZ01000001.1"/>
</dbReference>
<gene>
    <name evidence="3" type="ORF">FHP25_01350</name>
</gene>
<proteinExistence type="predicted"/>